<evidence type="ECO:0000313" key="3">
    <source>
        <dbReference type="Proteomes" id="UP000018201"/>
    </source>
</evidence>
<dbReference type="VEuPathDB" id="ToxoDB:EPH_0012900"/>
<keyword evidence="3" id="KW-1185">Reference proteome</keyword>
<reference evidence="2" key="2">
    <citation type="submission" date="2013-10" db="EMBL/GenBank/DDBJ databases">
        <authorList>
            <person name="Aslett M."/>
        </authorList>
    </citation>
    <scope>NUCLEOTIDE SEQUENCE [LARGE SCALE GENOMIC DNA]</scope>
    <source>
        <strain evidence="2">Houghton</strain>
    </source>
</reference>
<feature type="compositionally biased region" description="Basic and acidic residues" evidence="1">
    <location>
        <begin position="120"/>
        <end position="144"/>
    </location>
</feature>
<dbReference type="Proteomes" id="UP000018201">
    <property type="component" value="Unassembled WGS sequence"/>
</dbReference>
<accession>U6GZN5</accession>
<feature type="compositionally biased region" description="Polar residues" evidence="1">
    <location>
        <begin position="84"/>
        <end position="96"/>
    </location>
</feature>
<dbReference type="OrthoDB" id="187808at2759"/>
<name>U6GZN5_9EIME</name>
<evidence type="ECO:0000313" key="2">
    <source>
        <dbReference type="EMBL" id="CDI84683.1"/>
    </source>
</evidence>
<gene>
    <name evidence="2" type="ORF">EPH_0012900</name>
</gene>
<sequence length="279" mass="30981">MLADKFTEEEIYQLARLLMTSDGLVDCRKLYQLVDGPPPGLLMTSDGLVDCRKLYQLVDGPPPETSPPADSKGPHGCSLGAPSTALQIPNASSGAPSNPLGYPRSTLQEPGTFMGAGEAFAERHTDDGSTARSSRDTKRSWAREKRSVLEKIETGVGANQLPLRESFRDFDGLRKGVCTIQQAQAVLLSMLRLPLGENDWESLLEQFVRPDGMFEYDRLCKRIESSLTNPEAQQYPTRVVPIRTPTELRLAQEDKTTMTEEELGLQFRIVSIDRQQHSE</sequence>
<protein>
    <submittedName>
        <fullName evidence="2">Uncharacterized protein</fullName>
    </submittedName>
</protein>
<dbReference type="AlphaFoldDB" id="U6GZN5"/>
<organism evidence="2 3">
    <name type="scientific">Eimeria praecox</name>
    <dbReference type="NCBI Taxonomy" id="51316"/>
    <lineage>
        <taxon>Eukaryota</taxon>
        <taxon>Sar</taxon>
        <taxon>Alveolata</taxon>
        <taxon>Apicomplexa</taxon>
        <taxon>Conoidasida</taxon>
        <taxon>Coccidia</taxon>
        <taxon>Eucoccidiorida</taxon>
        <taxon>Eimeriorina</taxon>
        <taxon>Eimeriidae</taxon>
        <taxon>Eimeria</taxon>
    </lineage>
</organism>
<dbReference type="EMBL" id="HG692908">
    <property type="protein sequence ID" value="CDI84683.1"/>
    <property type="molecule type" value="Genomic_DNA"/>
</dbReference>
<proteinExistence type="predicted"/>
<evidence type="ECO:0000256" key="1">
    <source>
        <dbReference type="SAM" id="MobiDB-lite"/>
    </source>
</evidence>
<feature type="region of interest" description="Disordered" evidence="1">
    <location>
        <begin position="59"/>
        <end position="144"/>
    </location>
</feature>
<reference evidence="2" key="1">
    <citation type="submission" date="2013-10" db="EMBL/GenBank/DDBJ databases">
        <title>Genomic analysis of the causative agents of coccidiosis in chickens.</title>
        <authorList>
            <person name="Reid A.J."/>
            <person name="Blake D."/>
            <person name="Billington K."/>
            <person name="Browne H."/>
            <person name="Dunn M."/>
            <person name="Hung S."/>
            <person name="Kawahara F."/>
            <person name="Miranda-Saavedra D."/>
            <person name="Mourier T."/>
            <person name="Nagra H."/>
            <person name="Otto T.D."/>
            <person name="Rawlings N."/>
            <person name="Sanchez A."/>
            <person name="Sanders M."/>
            <person name="Subramaniam C."/>
            <person name="Tay Y."/>
            <person name="Dear P."/>
            <person name="Doerig C."/>
            <person name="Gruber A."/>
            <person name="Parkinson J."/>
            <person name="Shirley M."/>
            <person name="Wan K.L."/>
            <person name="Berriman M."/>
            <person name="Tomley F."/>
            <person name="Pain A."/>
        </authorList>
    </citation>
    <scope>NUCLEOTIDE SEQUENCE [LARGE SCALE GENOMIC DNA]</scope>
    <source>
        <strain evidence="2">Houghton</strain>
    </source>
</reference>